<dbReference type="AlphaFoldDB" id="A0AAE2JRL0"/>
<dbReference type="EMBL" id="JZYG01000007">
    <property type="protein sequence ID" value="KJM40317.1"/>
    <property type="molecule type" value="Genomic_DNA"/>
</dbReference>
<evidence type="ECO:0000313" key="1">
    <source>
        <dbReference type="EMBL" id="KJM40317.1"/>
    </source>
</evidence>
<organism evidence="1 2">
    <name type="scientific">Enterobacter cloacae subsp. cloacae</name>
    <dbReference type="NCBI Taxonomy" id="336306"/>
    <lineage>
        <taxon>Bacteria</taxon>
        <taxon>Pseudomonadati</taxon>
        <taxon>Pseudomonadota</taxon>
        <taxon>Gammaproteobacteria</taxon>
        <taxon>Enterobacterales</taxon>
        <taxon>Enterobacteriaceae</taxon>
        <taxon>Enterobacter</taxon>
        <taxon>Enterobacter cloacae complex</taxon>
    </lineage>
</organism>
<accession>A0AAE2JRL0</accession>
<protein>
    <submittedName>
        <fullName evidence="1">Uncharacterized protein</fullName>
    </submittedName>
</protein>
<sequence length="225" mass="26588">MQKGREPRRENLDPKEPMLCFECEQFLSGQYESYGIRLLRNPHNIRKNSDHIIISNFDYKRFYLFLLSILWRASNAMDLHYSSVVGNPDFGEMMRHCIKNNIVRFNNKSQVKIDNFIKIRVLRIVDSTGNIPDHVIKSVLTNFAFGEIESINGIGWYFIAEGFIFHYVFYPGENYYDARTTRLNSQLTSGSHQKIQKVEVSKDRMLSEMFNYMIECSKGYHQQRQ</sequence>
<reference evidence="1 2" key="1">
    <citation type="submission" date="2015-03" db="EMBL/GenBank/DDBJ databases">
        <authorList>
            <person name="McCorrison J."/>
            <person name="Sanka R."/>
            <person name="Adams M."/>
            <person name="Brinkac L."/>
            <person name="Nierman W."/>
            <person name="Sutton G."/>
            <person name="Nelson K."/>
            <person name="Kiedrowski L."/>
            <person name="Guerrero D."/>
            <person name="Bonomo R."/>
        </authorList>
    </citation>
    <scope>NUCLEOTIDE SEQUENCE [LARGE SCALE GENOMIC DNA]</scope>
    <source>
        <strain evidence="1 2">42324</strain>
    </source>
</reference>
<comment type="caution">
    <text evidence="1">The sequence shown here is derived from an EMBL/GenBank/DDBJ whole genome shotgun (WGS) entry which is preliminary data.</text>
</comment>
<gene>
    <name evidence="1" type="ORF">SS44_06105</name>
</gene>
<evidence type="ECO:0000313" key="2">
    <source>
        <dbReference type="Proteomes" id="UP000033344"/>
    </source>
</evidence>
<proteinExistence type="predicted"/>
<name>A0AAE2JRL0_ENTCL</name>
<dbReference type="Proteomes" id="UP000033344">
    <property type="component" value="Unassembled WGS sequence"/>
</dbReference>